<dbReference type="PaxDb" id="4097-A0A1S3YGJ4"/>
<feature type="domain" description="ATP-dependent RNA helicase Ski2/MTR4 C-terminal" evidence="1">
    <location>
        <begin position="164"/>
        <end position="338"/>
    </location>
</feature>
<dbReference type="STRING" id="4097.A0A1S3YGJ4"/>
<reference evidence="2" key="1">
    <citation type="submission" date="2025-08" db="UniProtKB">
        <authorList>
            <consortium name="RefSeq"/>
        </authorList>
    </citation>
    <scope>IDENTIFICATION</scope>
</reference>
<keyword evidence="2" id="KW-0347">Helicase</keyword>
<dbReference type="SMART" id="SM01142">
    <property type="entry name" value="DSHCT"/>
    <property type="match status" value="1"/>
</dbReference>
<dbReference type="Pfam" id="PF25446">
    <property type="entry name" value="SH3_ISE2"/>
    <property type="match status" value="1"/>
</dbReference>
<evidence type="ECO:0000259" key="1">
    <source>
        <dbReference type="SMART" id="SM01142"/>
    </source>
</evidence>
<protein>
    <submittedName>
        <fullName evidence="2">DExH-box ATP-dependent RNA helicase DExH15 chloroplastic</fullName>
    </submittedName>
</protein>
<keyword evidence="2" id="KW-0547">Nucleotide-binding</keyword>
<dbReference type="FunFam" id="1.10.3380.30:FF:000007">
    <property type="entry name" value="DExH-box ATP-dependent RNA helicase DExH15 chloroplastic"/>
    <property type="match status" value="1"/>
</dbReference>
<dbReference type="InterPro" id="IPR012961">
    <property type="entry name" value="Ski2/MTR4_C"/>
</dbReference>
<gene>
    <name evidence="2" type="primary">LOC107775869</name>
</gene>
<keyword evidence="2" id="KW-0378">Hydrolase</keyword>
<dbReference type="RefSeq" id="XP_016451153.1">
    <property type="nucleotide sequence ID" value="XM_016595667.1"/>
</dbReference>
<proteinExistence type="predicted"/>
<name>A0A1S3YGJ4_TOBAC</name>
<dbReference type="OrthoDB" id="64767at2759"/>
<dbReference type="InterPro" id="IPR057416">
    <property type="entry name" value="SH3_ISE2"/>
</dbReference>
<sequence length="339" mass="38233">MVYRTGFPNVALALGDALPREIMTELLDKAEMQWQKLAVSELGGLWCLEGSLETWSWSLNVPVLSSLSEEDEVLQLSQAYNDAVECYKNQRNKVSRLKKRIARTEGFKEYKKIIDSAKFTEEKIRRLKVRSKRLIGRIEQIEPTGWKEFLQVSNVIHESRALDINTHVIFPLGETAAAIRGENELWLAMVLRNKLLLDLKPAQLAAVCGSLVSEGIRLRPWKNNSFVYEPSTTVLNVIDLLEETKSSILELQEKHGVQIPCCLDSQFSGMVEAWASGLTWKEIMMDCAMDEGDLARLLRRTIDLLAQIPKLPDIDPLLQSNAKGASNVMDRPPISELAG</sequence>
<evidence type="ECO:0000313" key="2">
    <source>
        <dbReference type="RefSeq" id="XP_016451153.1"/>
    </source>
</evidence>
<accession>A0A1S3YGJ4</accession>
<dbReference type="KEGG" id="nta:107775869"/>
<dbReference type="GO" id="GO:0004386">
    <property type="term" value="F:helicase activity"/>
    <property type="evidence" value="ECO:0007669"/>
    <property type="project" value="UniProtKB-KW"/>
</dbReference>
<dbReference type="Gene3D" id="1.10.3380.30">
    <property type="match status" value="1"/>
</dbReference>
<organism evidence="2">
    <name type="scientific">Nicotiana tabacum</name>
    <name type="common">Common tobacco</name>
    <dbReference type="NCBI Taxonomy" id="4097"/>
    <lineage>
        <taxon>Eukaryota</taxon>
        <taxon>Viridiplantae</taxon>
        <taxon>Streptophyta</taxon>
        <taxon>Embryophyta</taxon>
        <taxon>Tracheophyta</taxon>
        <taxon>Spermatophyta</taxon>
        <taxon>Magnoliopsida</taxon>
        <taxon>eudicotyledons</taxon>
        <taxon>Gunneridae</taxon>
        <taxon>Pentapetalae</taxon>
        <taxon>asterids</taxon>
        <taxon>lamiids</taxon>
        <taxon>Solanales</taxon>
        <taxon>Solanaceae</taxon>
        <taxon>Nicotianoideae</taxon>
        <taxon>Nicotianeae</taxon>
        <taxon>Nicotiana</taxon>
    </lineage>
</organism>
<dbReference type="OMA" id="IESHRIY"/>
<dbReference type="Pfam" id="PF08148">
    <property type="entry name" value="DSHCT"/>
    <property type="match status" value="1"/>
</dbReference>
<keyword evidence="2" id="KW-0067">ATP-binding</keyword>
<dbReference type="AlphaFoldDB" id="A0A1S3YGJ4"/>